<protein>
    <submittedName>
        <fullName evidence="2">Uncharacterized protein</fullName>
    </submittedName>
</protein>
<evidence type="ECO:0000256" key="1">
    <source>
        <dbReference type="SAM" id="MobiDB-lite"/>
    </source>
</evidence>
<name>A0A5E8A8A0_9SPHN</name>
<evidence type="ECO:0000313" key="3">
    <source>
        <dbReference type="Proteomes" id="UP000326857"/>
    </source>
</evidence>
<dbReference type="AlphaFoldDB" id="A0A5E8A8A0"/>
<reference evidence="2 3" key="1">
    <citation type="submission" date="2019-09" db="EMBL/GenBank/DDBJ databases">
        <authorList>
            <person name="Dittami M. S."/>
        </authorList>
    </citation>
    <scope>NUCLEOTIDE SEQUENCE [LARGE SCALE GENOMIC DNA]</scope>
    <source>
        <strain evidence="2">SPHINGO391</strain>
    </source>
</reference>
<proteinExistence type="predicted"/>
<feature type="compositionally biased region" description="Gly residues" evidence="1">
    <location>
        <begin position="7"/>
        <end position="18"/>
    </location>
</feature>
<dbReference type="Proteomes" id="UP000326857">
    <property type="component" value="Unassembled WGS sequence"/>
</dbReference>
<accession>A0A5E8A8A0</accession>
<gene>
    <name evidence="2" type="ORF">SPHINGO391_490290</name>
</gene>
<feature type="region of interest" description="Disordered" evidence="1">
    <location>
        <begin position="1"/>
        <end position="50"/>
    </location>
</feature>
<evidence type="ECO:0000313" key="2">
    <source>
        <dbReference type="EMBL" id="VVT27228.1"/>
    </source>
</evidence>
<organism evidence="2 3">
    <name type="scientific">Sphingomonas aurantiaca</name>
    <dbReference type="NCBI Taxonomy" id="185949"/>
    <lineage>
        <taxon>Bacteria</taxon>
        <taxon>Pseudomonadati</taxon>
        <taxon>Pseudomonadota</taxon>
        <taxon>Alphaproteobacteria</taxon>
        <taxon>Sphingomonadales</taxon>
        <taxon>Sphingomonadaceae</taxon>
        <taxon>Sphingomonas</taxon>
    </lineage>
</organism>
<sequence>MFAHGWRLGGRAGGGNGHGAPSLPKHLPPPSSHQKRGYPRGKCDGPNPGIPTLSGIIVEVSW</sequence>
<dbReference type="EMBL" id="CABVLI010000044">
    <property type="protein sequence ID" value="VVT27228.1"/>
    <property type="molecule type" value="Genomic_DNA"/>
</dbReference>